<feature type="domain" description="Dienelactone hydrolase" evidence="2">
    <location>
        <begin position="75"/>
        <end position="263"/>
    </location>
</feature>
<dbReference type="InterPro" id="IPR029058">
    <property type="entry name" value="AB_hydrolase_fold"/>
</dbReference>
<dbReference type="Gene3D" id="3.40.50.1820">
    <property type="entry name" value="alpha/beta hydrolase"/>
    <property type="match status" value="1"/>
</dbReference>
<dbReference type="EC" id="3.1.-.-" evidence="3"/>
<dbReference type="EMBL" id="JBHTBZ010000024">
    <property type="protein sequence ID" value="MFC7460851.1"/>
    <property type="molecule type" value="Genomic_DNA"/>
</dbReference>
<accession>A0ABW2SBP4</accession>
<dbReference type="SUPFAM" id="SSF53474">
    <property type="entry name" value="alpha/beta-Hydrolases"/>
    <property type="match status" value="1"/>
</dbReference>
<name>A0ABW2SBP4_9BURK</name>
<evidence type="ECO:0000256" key="1">
    <source>
        <dbReference type="ARBA" id="ARBA00022801"/>
    </source>
</evidence>
<evidence type="ECO:0000313" key="4">
    <source>
        <dbReference type="Proteomes" id="UP001596457"/>
    </source>
</evidence>
<dbReference type="PANTHER" id="PTHR22946">
    <property type="entry name" value="DIENELACTONE HYDROLASE DOMAIN-CONTAINING PROTEIN-RELATED"/>
    <property type="match status" value="1"/>
</dbReference>
<keyword evidence="1 3" id="KW-0378">Hydrolase</keyword>
<dbReference type="GO" id="GO:0016787">
    <property type="term" value="F:hydrolase activity"/>
    <property type="evidence" value="ECO:0007669"/>
    <property type="project" value="UniProtKB-KW"/>
</dbReference>
<dbReference type="Pfam" id="PF01738">
    <property type="entry name" value="DLH"/>
    <property type="match status" value="1"/>
</dbReference>
<sequence length="371" mass="41636">MNQPLLRAIFGSITAIVCNAATAEPLDNLSNGQTGRIEFNASNPEHRWNLIRGKLGERQVIFGDLFFPLDSTLERFPAVVMSHGSDGITNGMHEVWAKPLLAAGYAVFMIDSFTPRGSAKIGGTSGQLTWNTTFNISDAIYALRLLTTHPKIDAKRIYHLGWSRGGNAVTGAMWPNYRYPITQSEDIRWAGSVAVYPGCNLRYQNPKLKLTAPVLYLLAEKDDMTPAQPCVEEADLLAAAGNPVRYRVYSGAYHVFDRPNQSWRQNREGTYARCAIDVVMPEHAKDYSWGPSFHREKKEPLETPEKWTEAVKACESYQWVTSETHRSARDEAVKETLSFFAASRAMPLRTDVPNTAGKMTAEEIFRQLNWK</sequence>
<evidence type="ECO:0000313" key="3">
    <source>
        <dbReference type="EMBL" id="MFC7460851.1"/>
    </source>
</evidence>
<reference evidence="4" key="1">
    <citation type="journal article" date="2019" name="Int. J. Syst. Evol. Microbiol.">
        <title>The Global Catalogue of Microorganisms (GCM) 10K type strain sequencing project: providing services to taxonomists for standard genome sequencing and annotation.</title>
        <authorList>
            <consortium name="The Broad Institute Genomics Platform"/>
            <consortium name="The Broad Institute Genome Sequencing Center for Infectious Disease"/>
            <person name="Wu L."/>
            <person name="Ma J."/>
        </authorList>
    </citation>
    <scope>NUCLEOTIDE SEQUENCE [LARGE SCALE GENOMIC DNA]</scope>
    <source>
        <strain evidence="4">CCUG 53903</strain>
    </source>
</reference>
<proteinExistence type="predicted"/>
<dbReference type="Proteomes" id="UP001596457">
    <property type="component" value="Unassembled WGS sequence"/>
</dbReference>
<comment type="caution">
    <text evidence="3">The sequence shown here is derived from an EMBL/GenBank/DDBJ whole genome shotgun (WGS) entry which is preliminary data.</text>
</comment>
<organism evidence="3 4">
    <name type="scientific">Hydrogenophaga defluvii</name>
    <dbReference type="NCBI Taxonomy" id="249410"/>
    <lineage>
        <taxon>Bacteria</taxon>
        <taxon>Pseudomonadati</taxon>
        <taxon>Pseudomonadota</taxon>
        <taxon>Betaproteobacteria</taxon>
        <taxon>Burkholderiales</taxon>
        <taxon>Comamonadaceae</taxon>
        <taxon>Hydrogenophaga</taxon>
    </lineage>
</organism>
<protein>
    <submittedName>
        <fullName evidence="3">Dienelactone hydrolase family protein</fullName>
        <ecNumber evidence="3">3.1.-.-</ecNumber>
    </submittedName>
</protein>
<dbReference type="InterPro" id="IPR050261">
    <property type="entry name" value="FrsA_esterase"/>
</dbReference>
<evidence type="ECO:0000259" key="2">
    <source>
        <dbReference type="Pfam" id="PF01738"/>
    </source>
</evidence>
<keyword evidence="4" id="KW-1185">Reference proteome</keyword>
<dbReference type="RefSeq" id="WP_382200494.1">
    <property type="nucleotide sequence ID" value="NZ_JBHTBZ010000024.1"/>
</dbReference>
<dbReference type="PANTHER" id="PTHR22946:SF9">
    <property type="entry name" value="POLYKETIDE TRANSFERASE AF380"/>
    <property type="match status" value="1"/>
</dbReference>
<dbReference type="InterPro" id="IPR002925">
    <property type="entry name" value="Dienelactn_hydro"/>
</dbReference>
<gene>
    <name evidence="3" type="ORF">ACFQU0_10480</name>
</gene>